<protein>
    <recommendedName>
        <fullName evidence="8 14">3,4-dihydroxy-2-butanone 4-phosphate synthase</fullName>
        <shortName evidence="14">DHBP synthase</shortName>
        <ecNumber evidence="7 14">4.1.99.12</ecNumber>
    </recommendedName>
</protein>
<sequence>MNLNSIEEIIEDIRQGKMVILMDDEDRENEGDLIIAAEKVRPEDINFMARHACGLICLTLTSERCDQLDLPLMVDKNGAQFSTNFTLSIEATEGVTTGISAADRARTVQAAVARNAKSTDIVQPGHIFPLRALSGGVLQRAGHTEAGCDLAWLAGYEPASVIVEIMNEDGTMARRPDLEKFAKKHQIKIGTIADLIHYRVVNEATVRRGDSHQLSTDYGEFTAVSFHDDVQGGTHLALVKGQPKKETPTLVRVHQADTFRDLMDARSEDKTSWSLRKAMQKIAEAGEGVVVFLDNTQAKQNLDNQLRQFLGLEREVRTNATDGSGTYLTIGTGAQILRDVGVGKMRLLSSPLKFGALSGFDLEIVETLTAED</sequence>
<feature type="binding site" evidence="14">
    <location>
        <begin position="27"/>
        <end position="28"/>
    </location>
    <ligand>
        <name>D-ribulose 5-phosphate</name>
        <dbReference type="ChEBI" id="CHEBI:58121"/>
    </ligand>
</feature>
<evidence type="ECO:0000256" key="13">
    <source>
        <dbReference type="ARBA" id="ARBA00023239"/>
    </source>
</evidence>
<dbReference type="InterPro" id="IPR036144">
    <property type="entry name" value="RibA-like_sf"/>
</dbReference>
<comment type="similarity">
    <text evidence="14">Belongs to the DHBP synthase family.</text>
</comment>
<evidence type="ECO:0000256" key="1">
    <source>
        <dbReference type="ARBA" id="ARBA00000141"/>
    </source>
</evidence>
<evidence type="ECO:0000256" key="2">
    <source>
        <dbReference type="ARBA" id="ARBA00001936"/>
    </source>
</evidence>
<evidence type="ECO:0000256" key="8">
    <source>
        <dbReference type="ARBA" id="ARBA00018836"/>
    </source>
</evidence>
<feature type="binding site" evidence="14">
    <location>
        <begin position="140"/>
        <end position="144"/>
    </location>
    <ligand>
        <name>D-ribulose 5-phosphate</name>
        <dbReference type="ChEBI" id="CHEBI:58121"/>
    </ligand>
</feature>
<evidence type="ECO:0000313" key="16">
    <source>
        <dbReference type="EMBL" id="GLR63350.1"/>
    </source>
</evidence>
<feature type="site" description="Essential for catalytic activity" evidence="14">
    <location>
        <position position="164"/>
    </location>
</feature>
<evidence type="ECO:0000256" key="14">
    <source>
        <dbReference type="HAMAP-Rule" id="MF_00180"/>
    </source>
</evidence>
<evidence type="ECO:0000256" key="9">
    <source>
        <dbReference type="ARBA" id="ARBA00022619"/>
    </source>
</evidence>
<feature type="binding site" evidence="14">
    <location>
        <position position="28"/>
    </location>
    <ligand>
        <name>Mg(2+)</name>
        <dbReference type="ChEBI" id="CHEBI:18420"/>
        <label>1</label>
    </ligand>
</feature>
<comment type="caution">
    <text evidence="16">The sequence shown here is derived from an EMBL/GenBank/DDBJ whole genome shotgun (WGS) entry which is preliminary data.</text>
</comment>
<organism evidence="16 17">
    <name type="scientific">Marinospirillum insulare</name>
    <dbReference type="NCBI Taxonomy" id="217169"/>
    <lineage>
        <taxon>Bacteria</taxon>
        <taxon>Pseudomonadati</taxon>
        <taxon>Pseudomonadota</taxon>
        <taxon>Gammaproteobacteria</taxon>
        <taxon>Oceanospirillales</taxon>
        <taxon>Oceanospirillaceae</taxon>
        <taxon>Marinospirillum</taxon>
    </lineage>
</organism>
<dbReference type="Proteomes" id="UP001156682">
    <property type="component" value="Unassembled WGS sequence"/>
</dbReference>
<comment type="similarity">
    <text evidence="5">In the N-terminal section; belongs to the DHBP synthase family.</text>
</comment>
<evidence type="ECO:0000259" key="15">
    <source>
        <dbReference type="Pfam" id="PF00925"/>
    </source>
</evidence>
<comment type="cofactor">
    <cofactor evidence="2">
        <name>Mn(2+)</name>
        <dbReference type="ChEBI" id="CHEBI:29035"/>
    </cofactor>
</comment>
<dbReference type="EC" id="4.1.99.12" evidence="7 14"/>
<keyword evidence="13 14" id="KW-0456">Lyase</keyword>
<dbReference type="PIRSF" id="PIRSF001259">
    <property type="entry name" value="RibA"/>
    <property type="match status" value="1"/>
</dbReference>
<keyword evidence="9 14" id="KW-0686">Riboflavin biosynthesis</keyword>
<accession>A0ABQ5ZZP0</accession>
<keyword evidence="12 14" id="KW-0464">Manganese</keyword>
<dbReference type="Pfam" id="PF00926">
    <property type="entry name" value="DHBP_synthase"/>
    <property type="match status" value="1"/>
</dbReference>
<keyword evidence="10 14" id="KW-0479">Metal-binding</keyword>
<keyword evidence="11 14" id="KW-0460">Magnesium</keyword>
<gene>
    <name evidence="14 16" type="primary">ribB</name>
    <name evidence="16" type="ORF">GCM10007878_07850</name>
</gene>
<keyword evidence="17" id="KW-1185">Reference proteome</keyword>
<dbReference type="InterPro" id="IPR032677">
    <property type="entry name" value="GTP_cyclohydro_II"/>
</dbReference>
<feature type="binding site" evidence="14">
    <location>
        <position position="143"/>
    </location>
    <ligand>
        <name>Mg(2+)</name>
        <dbReference type="ChEBI" id="CHEBI:18420"/>
        <label>2</label>
    </ligand>
</feature>
<evidence type="ECO:0000256" key="6">
    <source>
        <dbReference type="ARBA" id="ARBA00008976"/>
    </source>
</evidence>
<dbReference type="Gene3D" id="3.90.870.10">
    <property type="entry name" value="DHBP synthase"/>
    <property type="match status" value="1"/>
</dbReference>
<evidence type="ECO:0000256" key="10">
    <source>
        <dbReference type="ARBA" id="ARBA00022723"/>
    </source>
</evidence>
<evidence type="ECO:0000256" key="7">
    <source>
        <dbReference type="ARBA" id="ARBA00012153"/>
    </source>
</evidence>
<evidence type="ECO:0000256" key="12">
    <source>
        <dbReference type="ARBA" id="ARBA00023211"/>
    </source>
</evidence>
<evidence type="ECO:0000256" key="4">
    <source>
        <dbReference type="ARBA" id="ARBA00004904"/>
    </source>
</evidence>
<dbReference type="PANTHER" id="PTHR21327">
    <property type="entry name" value="GTP CYCLOHYDROLASE II-RELATED"/>
    <property type="match status" value="1"/>
</dbReference>
<dbReference type="SUPFAM" id="SSF55821">
    <property type="entry name" value="YrdC/RibB"/>
    <property type="match status" value="1"/>
</dbReference>
<dbReference type="InterPro" id="IPR000422">
    <property type="entry name" value="DHBP_synthase_RibB"/>
</dbReference>
<proteinExistence type="inferred from homology"/>
<dbReference type="NCBIfam" id="TIGR00506">
    <property type="entry name" value="ribB"/>
    <property type="match status" value="1"/>
</dbReference>
<feature type="binding site" evidence="14">
    <location>
        <position position="32"/>
    </location>
    <ligand>
        <name>D-ribulose 5-phosphate</name>
        <dbReference type="ChEBI" id="CHEBI:58121"/>
    </ligand>
</feature>
<dbReference type="HAMAP" id="MF_00180">
    <property type="entry name" value="RibB"/>
    <property type="match status" value="1"/>
</dbReference>
<comment type="subunit">
    <text evidence="14">Homodimer.</text>
</comment>
<dbReference type="PANTHER" id="PTHR21327:SF34">
    <property type="entry name" value="3,4-DIHYDROXY-2-BUTANONE 4-PHOSPHATE SYNTHASE"/>
    <property type="match status" value="1"/>
</dbReference>
<comment type="function">
    <text evidence="3 14">Catalyzes the conversion of D-ribulose 5-phosphate to formate and 3,4-dihydroxy-2-butanone 4-phosphate.</text>
</comment>
<dbReference type="Pfam" id="PF00925">
    <property type="entry name" value="GTP_cyclohydro2"/>
    <property type="match status" value="1"/>
</dbReference>
<evidence type="ECO:0000256" key="11">
    <source>
        <dbReference type="ARBA" id="ARBA00022842"/>
    </source>
</evidence>
<feature type="site" description="Essential for catalytic activity" evidence="14">
    <location>
        <position position="126"/>
    </location>
</feature>
<dbReference type="SUPFAM" id="SSF142695">
    <property type="entry name" value="RibA-like"/>
    <property type="match status" value="1"/>
</dbReference>
<feature type="binding site" evidence="14">
    <location>
        <position position="28"/>
    </location>
    <ligand>
        <name>Mg(2+)</name>
        <dbReference type="ChEBI" id="CHEBI:18420"/>
        <label>2</label>
    </ligand>
</feature>
<name>A0ABQ5ZZP0_9GAMM</name>
<dbReference type="RefSeq" id="WP_027852073.1">
    <property type="nucleotide sequence ID" value="NZ_BSOR01000015.1"/>
</dbReference>
<evidence type="ECO:0000256" key="5">
    <source>
        <dbReference type="ARBA" id="ARBA00005520"/>
    </source>
</evidence>
<comment type="catalytic activity">
    <reaction evidence="1 14">
        <text>D-ribulose 5-phosphate = (2S)-2-hydroxy-3-oxobutyl phosphate + formate + H(+)</text>
        <dbReference type="Rhea" id="RHEA:18457"/>
        <dbReference type="ChEBI" id="CHEBI:15378"/>
        <dbReference type="ChEBI" id="CHEBI:15740"/>
        <dbReference type="ChEBI" id="CHEBI:58121"/>
        <dbReference type="ChEBI" id="CHEBI:58830"/>
        <dbReference type="EC" id="4.1.99.12"/>
    </reaction>
</comment>
<evidence type="ECO:0000256" key="3">
    <source>
        <dbReference type="ARBA" id="ARBA00002284"/>
    </source>
</evidence>
<comment type="similarity">
    <text evidence="6">In the C-terminal section; belongs to the GTP cyclohydrolase II family.</text>
</comment>
<comment type="pathway">
    <text evidence="4 14">Cofactor biosynthesis; riboflavin biosynthesis; 2-hydroxy-3-oxobutyl phosphate from D-ribulose 5-phosphate: step 1/1.</text>
</comment>
<comment type="cofactor">
    <cofactor evidence="14">
        <name>Mg(2+)</name>
        <dbReference type="ChEBI" id="CHEBI:18420"/>
    </cofactor>
    <cofactor evidence="14">
        <name>Mn(2+)</name>
        <dbReference type="ChEBI" id="CHEBI:29035"/>
    </cofactor>
    <text evidence="14">Binds 2 divalent metal cations per subunit. Magnesium or manganese.</text>
</comment>
<dbReference type="NCBIfam" id="NF010626">
    <property type="entry name" value="PRK14019.1"/>
    <property type="match status" value="1"/>
</dbReference>
<dbReference type="InterPro" id="IPR017945">
    <property type="entry name" value="DHBP_synth_RibB-like_a/b_dom"/>
</dbReference>
<reference evidence="17" key="1">
    <citation type="journal article" date="2019" name="Int. J. Syst. Evol. Microbiol.">
        <title>The Global Catalogue of Microorganisms (GCM) 10K type strain sequencing project: providing services to taxonomists for standard genome sequencing and annotation.</title>
        <authorList>
            <consortium name="The Broad Institute Genomics Platform"/>
            <consortium name="The Broad Institute Genome Sequencing Center for Infectious Disease"/>
            <person name="Wu L."/>
            <person name="Ma J."/>
        </authorList>
    </citation>
    <scope>NUCLEOTIDE SEQUENCE [LARGE SCALE GENOMIC DNA]</scope>
    <source>
        <strain evidence="17">NBRC 100033</strain>
    </source>
</reference>
<dbReference type="Gene3D" id="3.40.50.10990">
    <property type="entry name" value="GTP cyclohydrolase II"/>
    <property type="match status" value="1"/>
</dbReference>
<dbReference type="EMBL" id="BSOR01000015">
    <property type="protein sequence ID" value="GLR63350.1"/>
    <property type="molecule type" value="Genomic_DNA"/>
</dbReference>
<evidence type="ECO:0000313" key="17">
    <source>
        <dbReference type="Proteomes" id="UP001156682"/>
    </source>
</evidence>
<feature type="domain" description="GTP cyclohydrolase II" evidence="15">
    <location>
        <begin position="211"/>
        <end position="368"/>
    </location>
</feature>